<dbReference type="PANTHER" id="PTHR30041">
    <property type="entry name" value="ARSENATE REDUCTASE"/>
    <property type="match status" value="1"/>
</dbReference>
<dbReference type="SUPFAM" id="SSF52833">
    <property type="entry name" value="Thioredoxin-like"/>
    <property type="match status" value="1"/>
</dbReference>
<dbReference type="InterPro" id="IPR006659">
    <property type="entry name" value="Arsenate_reductase"/>
</dbReference>
<accession>A0A418Q457</accession>
<evidence type="ECO:0000313" key="8">
    <source>
        <dbReference type="EMBL" id="RIX32689.1"/>
    </source>
</evidence>
<dbReference type="Proteomes" id="UP000285023">
    <property type="component" value="Unassembled WGS sequence"/>
</dbReference>
<evidence type="ECO:0000256" key="7">
    <source>
        <dbReference type="RuleBase" id="RU362029"/>
    </source>
</evidence>
<keyword evidence="2" id="KW-0059">Arsenical resistance</keyword>
<dbReference type="EC" id="1.20.4.1" evidence="4 7"/>
<dbReference type="Gene3D" id="3.40.30.10">
    <property type="entry name" value="Glutaredoxin"/>
    <property type="match status" value="1"/>
</dbReference>
<dbReference type="GO" id="GO:0046685">
    <property type="term" value="P:response to arsenic-containing substance"/>
    <property type="evidence" value="ECO:0007669"/>
    <property type="project" value="UniProtKB-KW"/>
</dbReference>
<sequence length="115" mass="12978">MKATIYHNPMCGTSRKTLEILRNEGLDVTVVEYLKAPPSRAELLRLYDRAGMTPREGLRAKESLAHELGLSEPGVTDEQILDAMMQHPILIQRPLVETEKGAKLCRPQDEVRDIL</sequence>
<evidence type="ECO:0000256" key="4">
    <source>
        <dbReference type="ARBA" id="ARBA00038969"/>
    </source>
</evidence>
<dbReference type="InterPro" id="IPR036249">
    <property type="entry name" value="Thioredoxin-like_sf"/>
</dbReference>
<name>A0A418Q457_9SPHN</name>
<dbReference type="Pfam" id="PF03960">
    <property type="entry name" value="ArsC"/>
    <property type="match status" value="1"/>
</dbReference>
<comment type="caution">
    <text evidence="8">The sequence shown here is derived from an EMBL/GenBank/DDBJ whole genome shotgun (WGS) entry which is preliminary data.</text>
</comment>
<keyword evidence="3 7" id="KW-0560">Oxidoreductase</keyword>
<dbReference type="PANTHER" id="PTHR30041:SF5">
    <property type="entry name" value="ARSENATE REDUCTASE-RELATED"/>
    <property type="match status" value="1"/>
</dbReference>
<evidence type="ECO:0000256" key="5">
    <source>
        <dbReference type="ARBA" id="ARBA00039879"/>
    </source>
</evidence>
<comment type="catalytic activity">
    <reaction evidence="7">
        <text>[glutaredoxin]-dithiol + arsenate + glutathione + H(+) = glutathionyl-S-S-[glutaredoxin] + arsenite + H2O</text>
        <dbReference type="Rhea" id="RHEA:22016"/>
        <dbReference type="Rhea" id="RHEA-COMP:10729"/>
        <dbReference type="Rhea" id="RHEA-COMP:17668"/>
        <dbReference type="ChEBI" id="CHEBI:15377"/>
        <dbReference type="ChEBI" id="CHEBI:15378"/>
        <dbReference type="ChEBI" id="CHEBI:29242"/>
        <dbReference type="ChEBI" id="CHEBI:29950"/>
        <dbReference type="ChEBI" id="CHEBI:48597"/>
        <dbReference type="ChEBI" id="CHEBI:57925"/>
        <dbReference type="ChEBI" id="CHEBI:146199"/>
        <dbReference type="EC" id="1.20.4.1"/>
    </reaction>
</comment>
<evidence type="ECO:0000256" key="3">
    <source>
        <dbReference type="ARBA" id="ARBA00023002"/>
    </source>
</evidence>
<evidence type="ECO:0000256" key="2">
    <source>
        <dbReference type="ARBA" id="ARBA00022849"/>
    </source>
</evidence>
<dbReference type="InterPro" id="IPR006660">
    <property type="entry name" value="Arsenate_reductase-like"/>
</dbReference>
<organism evidence="8 9">
    <name type="scientific">Sphingomonas edaphi</name>
    <dbReference type="NCBI Taxonomy" id="2315689"/>
    <lineage>
        <taxon>Bacteria</taxon>
        <taxon>Pseudomonadati</taxon>
        <taxon>Pseudomonadota</taxon>
        <taxon>Alphaproteobacteria</taxon>
        <taxon>Sphingomonadales</taxon>
        <taxon>Sphingomonadaceae</taxon>
        <taxon>Sphingomonas</taxon>
    </lineage>
</organism>
<proteinExistence type="inferred from homology"/>
<dbReference type="EMBL" id="QXTF01000001">
    <property type="protein sequence ID" value="RIX32689.1"/>
    <property type="molecule type" value="Genomic_DNA"/>
</dbReference>
<gene>
    <name evidence="8" type="primary">arsC</name>
    <name evidence="8" type="ORF">D3M59_03000</name>
</gene>
<evidence type="ECO:0000313" key="9">
    <source>
        <dbReference type="Proteomes" id="UP000285023"/>
    </source>
</evidence>
<dbReference type="PROSITE" id="PS51353">
    <property type="entry name" value="ARSC"/>
    <property type="match status" value="1"/>
</dbReference>
<keyword evidence="9" id="KW-1185">Reference proteome</keyword>
<dbReference type="CDD" id="cd03034">
    <property type="entry name" value="ArsC_ArsC"/>
    <property type="match status" value="1"/>
</dbReference>
<evidence type="ECO:0000256" key="1">
    <source>
        <dbReference type="ARBA" id="ARBA00007198"/>
    </source>
</evidence>
<reference evidence="8 9" key="1">
    <citation type="submission" date="2018-09" db="EMBL/GenBank/DDBJ databases">
        <title>Sphingomonas sp. DAC4.</title>
        <authorList>
            <person name="Seo T."/>
        </authorList>
    </citation>
    <scope>NUCLEOTIDE SEQUENCE [LARGE SCALE GENOMIC DNA]</scope>
    <source>
        <strain evidence="8 9">DAC4</strain>
    </source>
</reference>
<dbReference type="GO" id="GO:0008794">
    <property type="term" value="F:arsenate reductase (glutaredoxin) activity"/>
    <property type="evidence" value="ECO:0007669"/>
    <property type="project" value="UniProtKB-UniRule"/>
</dbReference>
<comment type="similarity">
    <text evidence="1 6 7">Belongs to the ArsC family.</text>
</comment>
<dbReference type="NCBIfam" id="TIGR00014">
    <property type="entry name" value="arsC"/>
    <property type="match status" value="1"/>
</dbReference>
<dbReference type="OrthoDB" id="9790554at2"/>
<dbReference type="AlphaFoldDB" id="A0A418Q457"/>
<protein>
    <recommendedName>
        <fullName evidence="5 7">Arsenate reductase</fullName>
        <ecNumber evidence="4 7">1.20.4.1</ecNumber>
    </recommendedName>
</protein>
<evidence type="ECO:0000256" key="6">
    <source>
        <dbReference type="PROSITE-ProRule" id="PRU01282"/>
    </source>
</evidence>